<name>A0A133VB04_9EURY</name>
<organism evidence="2 3">
    <name type="scientific">candidate division MSBL1 archaeon SCGC-AAA261O19</name>
    <dbReference type="NCBI Taxonomy" id="1698277"/>
    <lineage>
        <taxon>Archaea</taxon>
        <taxon>Methanobacteriati</taxon>
        <taxon>Methanobacteriota</taxon>
        <taxon>candidate division MSBL1</taxon>
    </lineage>
</organism>
<keyword evidence="1" id="KW-1133">Transmembrane helix</keyword>
<gene>
    <name evidence="2" type="ORF">AKJ48_03760</name>
</gene>
<feature type="transmembrane region" description="Helical" evidence="1">
    <location>
        <begin position="130"/>
        <end position="149"/>
    </location>
</feature>
<evidence type="ECO:0008006" key="4">
    <source>
        <dbReference type="Google" id="ProtNLM"/>
    </source>
</evidence>
<comment type="caution">
    <text evidence="2">The sequence shown here is derived from an EMBL/GenBank/DDBJ whole genome shotgun (WGS) entry which is preliminary data.</text>
</comment>
<evidence type="ECO:0000313" key="2">
    <source>
        <dbReference type="EMBL" id="KXB03584.1"/>
    </source>
</evidence>
<evidence type="ECO:0000313" key="3">
    <source>
        <dbReference type="Proteomes" id="UP000070076"/>
    </source>
</evidence>
<feature type="transmembrane region" description="Helical" evidence="1">
    <location>
        <begin position="34"/>
        <end position="53"/>
    </location>
</feature>
<dbReference type="Proteomes" id="UP000070076">
    <property type="component" value="Unassembled WGS sequence"/>
</dbReference>
<feature type="transmembrane region" description="Helical" evidence="1">
    <location>
        <begin position="97"/>
        <end position="118"/>
    </location>
</feature>
<accession>A0A133VB04</accession>
<proteinExistence type="predicted"/>
<keyword evidence="3" id="KW-1185">Reference proteome</keyword>
<feature type="transmembrane region" description="Helical" evidence="1">
    <location>
        <begin position="59"/>
        <end position="76"/>
    </location>
</feature>
<protein>
    <recommendedName>
        <fullName evidence="4">DUF308 domain-containing protein</fullName>
    </recommendedName>
</protein>
<feature type="transmembrane region" description="Helical" evidence="1">
    <location>
        <begin position="186"/>
        <end position="206"/>
    </location>
</feature>
<keyword evidence="1" id="KW-0472">Membrane</keyword>
<reference evidence="2 3" key="1">
    <citation type="journal article" date="2016" name="Sci. Rep.">
        <title>Metabolic traits of an uncultured archaeal lineage -MSBL1- from brine pools of the Red Sea.</title>
        <authorList>
            <person name="Mwirichia R."/>
            <person name="Alam I."/>
            <person name="Rashid M."/>
            <person name="Vinu M."/>
            <person name="Ba-Alawi W."/>
            <person name="Anthony Kamau A."/>
            <person name="Kamanda Ngugi D."/>
            <person name="Goker M."/>
            <person name="Klenk H.P."/>
            <person name="Bajic V."/>
            <person name="Stingl U."/>
        </authorList>
    </citation>
    <scope>NUCLEOTIDE SEQUENCE [LARGE SCALE GENOMIC DNA]</scope>
    <source>
        <strain evidence="2">SCGC-AAA261O19</strain>
    </source>
</reference>
<dbReference type="EMBL" id="LHYB01000064">
    <property type="protein sequence ID" value="KXB03584.1"/>
    <property type="molecule type" value="Genomic_DNA"/>
</dbReference>
<dbReference type="AlphaFoldDB" id="A0A133VB04"/>
<evidence type="ECO:0000256" key="1">
    <source>
        <dbReference type="SAM" id="Phobius"/>
    </source>
</evidence>
<keyword evidence="1" id="KW-0812">Transmembrane</keyword>
<feature type="transmembrane region" description="Helical" evidence="1">
    <location>
        <begin position="161"/>
        <end position="180"/>
    </location>
</feature>
<sequence length="209" mass="23295">MSDEINKEALREEVSHIKEAMGIQERYPSQAKSWILWGSLFAAACFLSQIVAIKQWPGYLYIVIWWVLMGAVGGPLQAKISKEHEGEIVETGTKPSFWVSIVAVLAAAFVIVISTSPFIGDLGYYETTAYIGTTILALVGVYYVILGNQLKAYYIRKSDRYALYIAGAWLLALSAVIPHFQILTNWMYAIYGVTFAAYSLGAYRILSAR</sequence>